<dbReference type="Pfam" id="PF03736">
    <property type="entry name" value="EPTP"/>
    <property type="match status" value="1"/>
</dbReference>
<feature type="non-terminal residue" evidence="3">
    <location>
        <position position="184"/>
    </location>
</feature>
<gene>
    <name evidence="3" type="ORF">BRAFLDRAFT_94864</name>
</gene>
<dbReference type="InterPro" id="IPR009039">
    <property type="entry name" value="EAR"/>
</dbReference>
<proteinExistence type="predicted"/>
<protein>
    <submittedName>
        <fullName evidence="3">Uncharacterized protein</fullName>
    </submittedName>
</protein>
<organism>
    <name type="scientific">Branchiostoma floridae</name>
    <name type="common">Florida lancelet</name>
    <name type="synonym">Amphioxus</name>
    <dbReference type="NCBI Taxonomy" id="7739"/>
    <lineage>
        <taxon>Eukaryota</taxon>
        <taxon>Metazoa</taxon>
        <taxon>Chordata</taxon>
        <taxon>Cephalochordata</taxon>
        <taxon>Leptocardii</taxon>
        <taxon>Amphioxiformes</taxon>
        <taxon>Branchiostomatidae</taxon>
        <taxon>Branchiostoma</taxon>
    </lineage>
</organism>
<dbReference type="AlphaFoldDB" id="C3YGJ1"/>
<sequence>MAFIIWLNQGSGTRACLDFLPPDVLHDEVSIIISPITDTPMVIPTQGAMDLAMFGTARGVYLVVANSYNEKIQSSITPSAVFKMIKQGDEFAFTWVQSLPTVGASAMDILQVDSTTYLCVANHHDSDRDTGDLMSQVFVWDSAGAQDVEIMSHRGDVFMLVPAYLSSDSGGNTADTILLKAHIE</sequence>
<name>C3YGJ1_BRAFL</name>
<keyword evidence="1" id="KW-0732">Signal</keyword>
<evidence type="ECO:0000313" key="3">
    <source>
        <dbReference type="EMBL" id="EEN60712.1"/>
    </source>
</evidence>
<keyword evidence="2" id="KW-0677">Repeat</keyword>
<accession>C3YGJ1</accession>
<dbReference type="EMBL" id="GG666511">
    <property type="protein sequence ID" value="EEN60712.1"/>
    <property type="molecule type" value="Genomic_DNA"/>
</dbReference>
<dbReference type="PROSITE" id="PS50912">
    <property type="entry name" value="EAR"/>
    <property type="match status" value="1"/>
</dbReference>
<dbReference type="InParanoid" id="C3YGJ1"/>
<reference evidence="3" key="1">
    <citation type="journal article" date="2008" name="Nature">
        <title>The amphioxus genome and the evolution of the chordate karyotype.</title>
        <authorList>
            <consortium name="US DOE Joint Genome Institute (JGI-PGF)"/>
            <person name="Putnam N.H."/>
            <person name="Butts T."/>
            <person name="Ferrier D.E.K."/>
            <person name="Furlong R.F."/>
            <person name="Hellsten U."/>
            <person name="Kawashima T."/>
            <person name="Robinson-Rechavi M."/>
            <person name="Shoguchi E."/>
            <person name="Terry A."/>
            <person name="Yu J.-K."/>
            <person name="Benito-Gutierrez E.L."/>
            <person name="Dubchak I."/>
            <person name="Garcia-Fernandez J."/>
            <person name="Gibson-Brown J.J."/>
            <person name="Grigoriev I.V."/>
            <person name="Horton A.C."/>
            <person name="de Jong P.J."/>
            <person name="Jurka J."/>
            <person name="Kapitonov V.V."/>
            <person name="Kohara Y."/>
            <person name="Kuroki Y."/>
            <person name="Lindquist E."/>
            <person name="Lucas S."/>
            <person name="Osoegawa K."/>
            <person name="Pennacchio L.A."/>
            <person name="Salamov A.A."/>
            <person name="Satou Y."/>
            <person name="Sauka-Spengler T."/>
            <person name="Schmutz J."/>
            <person name="Shin-I T."/>
            <person name="Toyoda A."/>
            <person name="Bronner-Fraser M."/>
            <person name="Fujiyama A."/>
            <person name="Holland L.Z."/>
            <person name="Holland P.W.H."/>
            <person name="Satoh N."/>
            <person name="Rokhsar D.S."/>
        </authorList>
    </citation>
    <scope>NUCLEOTIDE SEQUENCE [LARGE SCALE GENOMIC DNA]</scope>
    <source>
        <strain evidence="3">S238N-H82</strain>
        <tissue evidence="3">Testes</tissue>
    </source>
</reference>
<evidence type="ECO:0000256" key="2">
    <source>
        <dbReference type="ARBA" id="ARBA00022737"/>
    </source>
</evidence>
<evidence type="ECO:0000256" key="1">
    <source>
        <dbReference type="ARBA" id="ARBA00022729"/>
    </source>
</evidence>
<dbReference type="InterPro" id="IPR005492">
    <property type="entry name" value="EPTP"/>
</dbReference>